<name>A0A4V3G9B2_9FIRM</name>
<evidence type="ECO:0000313" key="7">
    <source>
        <dbReference type="EMBL" id="TDW26084.1"/>
    </source>
</evidence>
<dbReference type="Gene3D" id="1.20.1270.70">
    <property type="entry name" value="Designed single chain three-helix bundle"/>
    <property type="match status" value="1"/>
</dbReference>
<dbReference type="EC" id="3.2.1.89" evidence="4"/>
<reference evidence="7 8" key="1">
    <citation type="submission" date="2019-03" db="EMBL/GenBank/DDBJ databases">
        <title>Genomic Encyclopedia of Type Strains, Phase IV (KMG-IV): sequencing the most valuable type-strain genomes for metagenomic binning, comparative biology and taxonomic classification.</title>
        <authorList>
            <person name="Goeker M."/>
        </authorList>
    </citation>
    <scope>NUCLEOTIDE SEQUENCE [LARGE SCALE GENOMIC DNA]</scope>
    <source>
        <strain evidence="7 8">DSM 28867</strain>
    </source>
</reference>
<dbReference type="PANTHER" id="PTHR34983:SF2">
    <property type="entry name" value="ENDO-BETA-1,4-GALACTANASE"/>
    <property type="match status" value="1"/>
</dbReference>
<dbReference type="GO" id="GO:0031218">
    <property type="term" value="F:arabinogalactan endo-1,4-beta-galactosidase activity"/>
    <property type="evidence" value="ECO:0007669"/>
    <property type="project" value="UniProtKB-EC"/>
</dbReference>
<comment type="caution">
    <text evidence="7">The sequence shown here is derived from an EMBL/GenBank/DDBJ whole genome shotgun (WGS) entry which is preliminary data.</text>
</comment>
<feature type="compositionally biased region" description="Basic and acidic residues" evidence="5">
    <location>
        <begin position="655"/>
        <end position="673"/>
    </location>
</feature>
<evidence type="ECO:0000256" key="1">
    <source>
        <dbReference type="ARBA" id="ARBA00010687"/>
    </source>
</evidence>
<proteinExistence type="inferred from homology"/>
<dbReference type="Proteomes" id="UP000294743">
    <property type="component" value="Unassembled WGS sequence"/>
</dbReference>
<keyword evidence="6" id="KW-0812">Transmembrane</keyword>
<evidence type="ECO:0000256" key="6">
    <source>
        <dbReference type="SAM" id="Phobius"/>
    </source>
</evidence>
<feature type="compositionally biased region" description="Low complexity" evidence="5">
    <location>
        <begin position="674"/>
        <end position="692"/>
    </location>
</feature>
<dbReference type="OrthoDB" id="9768786at2"/>
<keyword evidence="3 4" id="KW-0326">Glycosidase</keyword>
<dbReference type="PANTHER" id="PTHR34983">
    <property type="entry name" value="ARABINOGALACTAN ENDO-BETA-1,4-GALACTANASE A"/>
    <property type="match status" value="1"/>
</dbReference>
<evidence type="ECO:0000256" key="5">
    <source>
        <dbReference type="SAM" id="MobiDB-lite"/>
    </source>
</evidence>
<gene>
    <name evidence="7" type="ORF">EDD63_102105</name>
</gene>
<dbReference type="InterPro" id="IPR017853">
    <property type="entry name" value="GH"/>
</dbReference>
<dbReference type="AlphaFoldDB" id="A0A4V3G9B2"/>
<keyword evidence="6" id="KW-0472">Membrane</keyword>
<keyword evidence="2 4" id="KW-0378">Hydrolase</keyword>
<accession>A0A4V3G9B2</accession>
<dbReference type="InterPro" id="IPR011683">
    <property type="entry name" value="Glyco_hydro_53"/>
</dbReference>
<evidence type="ECO:0000256" key="4">
    <source>
        <dbReference type="RuleBase" id="RU361192"/>
    </source>
</evidence>
<dbReference type="SUPFAM" id="SSF51445">
    <property type="entry name" value="(Trans)glycosidases"/>
    <property type="match status" value="1"/>
</dbReference>
<dbReference type="EMBL" id="SODD01000002">
    <property type="protein sequence ID" value="TDW26084.1"/>
    <property type="molecule type" value="Genomic_DNA"/>
</dbReference>
<keyword evidence="6" id="KW-1133">Transmembrane helix</keyword>
<comment type="similarity">
    <text evidence="1 4">Belongs to the glycosyl hydrolase 53 family.</text>
</comment>
<dbReference type="Gene3D" id="3.20.20.80">
    <property type="entry name" value="Glycosidases"/>
    <property type="match status" value="1"/>
</dbReference>
<evidence type="ECO:0000313" key="8">
    <source>
        <dbReference type="Proteomes" id="UP000294743"/>
    </source>
</evidence>
<evidence type="ECO:0000256" key="3">
    <source>
        <dbReference type="ARBA" id="ARBA00023295"/>
    </source>
</evidence>
<feature type="region of interest" description="Disordered" evidence="5">
    <location>
        <begin position="655"/>
        <end position="696"/>
    </location>
</feature>
<protein>
    <recommendedName>
        <fullName evidence="4">Arabinogalactan endo-beta-1,4-galactanase</fullName>
        <ecNumber evidence="4">3.2.1.89</ecNumber>
    </recommendedName>
</protein>
<feature type="transmembrane region" description="Helical" evidence="6">
    <location>
        <begin position="709"/>
        <end position="726"/>
    </location>
</feature>
<dbReference type="Gene3D" id="2.60.120.260">
    <property type="entry name" value="Galactose-binding domain-like"/>
    <property type="match status" value="1"/>
</dbReference>
<dbReference type="RefSeq" id="WP_134167692.1">
    <property type="nucleotide sequence ID" value="NZ_SODD01000002.1"/>
</dbReference>
<dbReference type="GO" id="GO:0015926">
    <property type="term" value="F:glucosidase activity"/>
    <property type="evidence" value="ECO:0007669"/>
    <property type="project" value="InterPro"/>
</dbReference>
<dbReference type="Pfam" id="PF07745">
    <property type="entry name" value="Glyco_hydro_53"/>
    <property type="match status" value="1"/>
</dbReference>
<organism evidence="7 8">
    <name type="scientific">Breznakia blatticola</name>
    <dbReference type="NCBI Taxonomy" id="1754012"/>
    <lineage>
        <taxon>Bacteria</taxon>
        <taxon>Bacillati</taxon>
        <taxon>Bacillota</taxon>
        <taxon>Erysipelotrichia</taxon>
        <taxon>Erysipelotrichales</taxon>
        <taxon>Erysipelotrichaceae</taxon>
        <taxon>Breznakia</taxon>
    </lineage>
</organism>
<sequence>MNKIIKNGTIFLMGVFIVLTCLANYKHPTMMKDEDANEEISVQKVDNLSSDFILGADASSVISVEDSGGKYYNFDGVEQDVFEIMADAGVNYIRVKVWNDPYDENGNGYGGGNSDLAKAIEIGERATANGMKLLVDFHYSDFWADPGRQNAPKAWEGLSADQKAVEIYNYTKESLEAFQTAGVDVGMVQVGNETTGQGICGETKLENKVKLFHAGSKAIRDVNSDIKVVVHFTNPEKGNPYNYTKELYDAGVDFDVVATSYYPVWHGTLGQLSTQLNRIADDFDKEVMVAETAYPYTLADGDDQANLIKNTNQLKGYEASVDGQADMFRDVVNTVNNDVKNNKGIGVFYWENTWIPVNEGKGKRADNLALWETYGSGWATKAATSYDKSPTGSGIATTSNYGGTEVDNQAMFDFAGHALPSLNVYKYVFTGYNEEPEVDVINLLQNPGFEDEDMTMYDISQSYVSRKTDDPLTGDYSVHFYNEEPIEFEISQEVSLPAGKHKFTLHIQGGANTDTSDIYSFIEIDGEKNHKQRIELDGWCNWQEPTITFDLESEATVKVGLYVKAEAFSWGTSDDWQLVTKEKLSIVNKDNLQELIDKAIPLEQADLYTSSTWVNYVTALDHAKFVLNDVQATQEQVDEAIQLLTQKQADLKKLQIDSSDENKQNNQSDKENNDLSNKNQNINNQNDNTKNNEASKNPSIATFDASNKAAWLLLVLASLSIVGITVRKRLNYRNI</sequence>
<comment type="catalytic activity">
    <reaction evidence="4">
        <text>The enzyme specifically hydrolyzes (1-&gt;4)-beta-D-galactosidic linkages in type I arabinogalactans.</text>
        <dbReference type="EC" id="3.2.1.89"/>
    </reaction>
</comment>
<evidence type="ECO:0000256" key="2">
    <source>
        <dbReference type="ARBA" id="ARBA00022801"/>
    </source>
</evidence>
<keyword evidence="8" id="KW-1185">Reference proteome</keyword>
<dbReference type="GO" id="GO:0045490">
    <property type="term" value="P:pectin catabolic process"/>
    <property type="evidence" value="ECO:0007669"/>
    <property type="project" value="TreeGrafter"/>
</dbReference>